<dbReference type="EMBL" id="POTX01000024">
    <property type="protein sequence ID" value="PZF99410.1"/>
    <property type="molecule type" value="Genomic_DNA"/>
</dbReference>
<reference evidence="1 2" key="1">
    <citation type="submission" date="2018-01" db="EMBL/GenBank/DDBJ databases">
        <title>Draft genome sequence of Jishengella endophytica.</title>
        <authorList>
            <person name="Sahin N."/>
            <person name="Ay H."/>
            <person name="Saygin H."/>
        </authorList>
    </citation>
    <scope>NUCLEOTIDE SEQUENCE [LARGE SCALE GENOMIC DNA]</scope>
    <source>
        <strain evidence="1 2">DSM 45430</strain>
    </source>
</reference>
<evidence type="ECO:0000313" key="1">
    <source>
        <dbReference type="EMBL" id="PZF99410.1"/>
    </source>
</evidence>
<protein>
    <submittedName>
        <fullName evidence="1">Uncharacterized protein</fullName>
    </submittedName>
</protein>
<accession>A0A2W2CN74</accession>
<keyword evidence="2" id="KW-1185">Reference proteome</keyword>
<dbReference type="AlphaFoldDB" id="A0A2W2CN74"/>
<dbReference type="Proteomes" id="UP000248627">
    <property type="component" value="Unassembled WGS sequence"/>
</dbReference>
<proteinExistence type="predicted"/>
<organism evidence="1 2">
    <name type="scientific">Micromonospora endophytica</name>
    <dbReference type="NCBI Taxonomy" id="515350"/>
    <lineage>
        <taxon>Bacteria</taxon>
        <taxon>Bacillati</taxon>
        <taxon>Actinomycetota</taxon>
        <taxon>Actinomycetes</taxon>
        <taxon>Micromonosporales</taxon>
        <taxon>Micromonosporaceae</taxon>
        <taxon>Micromonospora</taxon>
    </lineage>
</organism>
<comment type="caution">
    <text evidence="1">The sequence shown here is derived from an EMBL/GenBank/DDBJ whole genome shotgun (WGS) entry which is preliminary data.</text>
</comment>
<sequence>MNNVLRALMADNEEERNRHLDRETLLYAVQRRITCERTGRALDVDSAVMVTAIKDGRRTATVLTGEAWDEVAEHVRAKLAEIGATVKVIDGRQLT</sequence>
<evidence type="ECO:0000313" key="2">
    <source>
        <dbReference type="Proteomes" id="UP000248627"/>
    </source>
</evidence>
<dbReference type="RefSeq" id="WP_111242220.1">
    <property type="nucleotide sequence ID" value="NZ_AP023358.1"/>
</dbReference>
<name>A0A2W2CN74_9ACTN</name>
<gene>
    <name evidence="1" type="ORF">C1I93_06000</name>
</gene>